<dbReference type="Pfam" id="PF25298">
    <property type="entry name" value="Baculo_FP_2nd"/>
    <property type="match status" value="1"/>
</dbReference>
<accession>A0A8S4FIG0</accession>
<dbReference type="AlphaFoldDB" id="A0A8S4FIG0"/>
<gene>
    <name evidence="3" type="ORF">PLXY2_LOCUS8772</name>
</gene>
<feature type="coiled-coil region" evidence="1">
    <location>
        <begin position="40"/>
        <end position="81"/>
    </location>
</feature>
<evidence type="ECO:0000259" key="2">
    <source>
        <dbReference type="Pfam" id="PF25298"/>
    </source>
</evidence>
<keyword evidence="1" id="KW-0175">Coiled coil</keyword>
<reference evidence="3" key="1">
    <citation type="submission" date="2020-11" db="EMBL/GenBank/DDBJ databases">
        <authorList>
            <person name="Whiteford S."/>
        </authorList>
    </citation>
    <scope>NUCLEOTIDE SEQUENCE</scope>
</reference>
<proteinExistence type="predicted"/>
<comment type="caution">
    <text evidence="3">The sequence shown here is derived from an EMBL/GenBank/DDBJ whole genome shotgun (WGS) entry which is preliminary data.</text>
</comment>
<dbReference type="InterPro" id="IPR057251">
    <property type="entry name" value="FP_C"/>
</dbReference>
<sequence length="256" mass="29551">MALDDFMSKLDVMLESKLNDLKISIVDDFKSTFLLLQKEIQSLQESHTFLSAEYDDLKKEVQSHKHTITDLRRENAGLTKQLNICTTKINQLEFNSRSCNIEFQNIPENRNENLVKIVKTICEKVSAPIQDENIVACRRIAKLKASSQRPRNVLLSLPTPRYRDEILSAIYRYNKVNRTDKLNTQLIGMPGNKIQIYATEHLPAEIKDLHAKSRALAKQNGYKFVWIRYGRILVRKTDTSKPLCIVNEDCLKNITS</sequence>
<name>A0A8S4FIG0_PLUXY</name>
<dbReference type="Proteomes" id="UP000653454">
    <property type="component" value="Unassembled WGS sequence"/>
</dbReference>
<keyword evidence="4" id="KW-1185">Reference proteome</keyword>
<dbReference type="EMBL" id="CAJHNJ030000033">
    <property type="protein sequence ID" value="CAG9126910.1"/>
    <property type="molecule type" value="Genomic_DNA"/>
</dbReference>
<evidence type="ECO:0000313" key="4">
    <source>
        <dbReference type="Proteomes" id="UP000653454"/>
    </source>
</evidence>
<protein>
    <submittedName>
        <fullName evidence="3">(diamondback moth) hypothetical protein</fullName>
    </submittedName>
</protein>
<feature type="domain" description="FP protein C-terminal" evidence="2">
    <location>
        <begin position="205"/>
        <end position="254"/>
    </location>
</feature>
<evidence type="ECO:0000256" key="1">
    <source>
        <dbReference type="SAM" id="Coils"/>
    </source>
</evidence>
<evidence type="ECO:0000313" key="3">
    <source>
        <dbReference type="EMBL" id="CAG9126910.1"/>
    </source>
</evidence>
<dbReference type="Gene3D" id="3.30.70.1820">
    <property type="entry name" value="L1 transposable element, RRM domain"/>
    <property type="match status" value="1"/>
</dbReference>
<organism evidence="3 4">
    <name type="scientific">Plutella xylostella</name>
    <name type="common">Diamondback moth</name>
    <name type="synonym">Plutella maculipennis</name>
    <dbReference type="NCBI Taxonomy" id="51655"/>
    <lineage>
        <taxon>Eukaryota</taxon>
        <taxon>Metazoa</taxon>
        <taxon>Ecdysozoa</taxon>
        <taxon>Arthropoda</taxon>
        <taxon>Hexapoda</taxon>
        <taxon>Insecta</taxon>
        <taxon>Pterygota</taxon>
        <taxon>Neoptera</taxon>
        <taxon>Endopterygota</taxon>
        <taxon>Lepidoptera</taxon>
        <taxon>Glossata</taxon>
        <taxon>Ditrysia</taxon>
        <taxon>Yponomeutoidea</taxon>
        <taxon>Plutellidae</taxon>
        <taxon>Plutella</taxon>
    </lineage>
</organism>